<name>C6HKF9_AJECH</name>
<evidence type="ECO:0000256" key="5">
    <source>
        <dbReference type="ARBA" id="ARBA00023136"/>
    </source>
</evidence>
<protein>
    <submittedName>
        <fullName evidence="8">Quinate permease</fullName>
    </submittedName>
</protein>
<evidence type="ECO:0000256" key="3">
    <source>
        <dbReference type="ARBA" id="ARBA00022692"/>
    </source>
</evidence>
<dbReference type="STRING" id="544712.C6HKF9"/>
<dbReference type="SUPFAM" id="SSF103473">
    <property type="entry name" value="MFS general substrate transporter"/>
    <property type="match status" value="1"/>
</dbReference>
<proteinExistence type="predicted"/>
<accession>C6HKF9</accession>
<evidence type="ECO:0000256" key="2">
    <source>
        <dbReference type="ARBA" id="ARBA00022448"/>
    </source>
</evidence>
<dbReference type="InterPro" id="IPR050814">
    <property type="entry name" value="Myo-inositol_Transporter"/>
</dbReference>
<organism evidence="8 9">
    <name type="scientific">Ajellomyces capsulatus (strain H143)</name>
    <name type="common">Darling's disease fungus</name>
    <name type="synonym">Histoplasma capsulatum</name>
    <dbReference type="NCBI Taxonomy" id="544712"/>
    <lineage>
        <taxon>Eukaryota</taxon>
        <taxon>Fungi</taxon>
        <taxon>Dikarya</taxon>
        <taxon>Ascomycota</taxon>
        <taxon>Pezizomycotina</taxon>
        <taxon>Eurotiomycetes</taxon>
        <taxon>Eurotiomycetidae</taxon>
        <taxon>Onygenales</taxon>
        <taxon>Ajellomycetaceae</taxon>
        <taxon>Histoplasma</taxon>
    </lineage>
</organism>
<dbReference type="Gene3D" id="1.20.1250.20">
    <property type="entry name" value="MFS general substrate transporter like domains"/>
    <property type="match status" value="1"/>
</dbReference>
<dbReference type="VEuPathDB" id="FungiDB:HCDG_06690"/>
<dbReference type="PROSITE" id="PS50850">
    <property type="entry name" value="MFS"/>
    <property type="match status" value="1"/>
</dbReference>
<dbReference type="PANTHER" id="PTHR48020">
    <property type="entry name" value="PROTON MYO-INOSITOL COTRANSPORTER"/>
    <property type="match status" value="1"/>
</dbReference>
<dbReference type="InterPro" id="IPR036259">
    <property type="entry name" value="MFS_trans_sf"/>
</dbReference>
<feature type="domain" description="Major facilitator superfamily (MFS) profile" evidence="7">
    <location>
        <begin position="1"/>
        <end position="35"/>
    </location>
</feature>
<evidence type="ECO:0000259" key="7">
    <source>
        <dbReference type="PROSITE" id="PS50850"/>
    </source>
</evidence>
<keyword evidence="4 6" id="KW-1133">Transmembrane helix</keyword>
<dbReference type="eggNOG" id="KOG0254">
    <property type="taxonomic scope" value="Eukaryota"/>
</dbReference>
<evidence type="ECO:0000256" key="6">
    <source>
        <dbReference type="SAM" id="Phobius"/>
    </source>
</evidence>
<comment type="subcellular location">
    <subcellularLocation>
        <location evidence="1">Membrane</location>
        <topology evidence="1">Multi-pass membrane protein</topology>
    </subcellularLocation>
</comment>
<keyword evidence="2" id="KW-0813">Transport</keyword>
<gene>
    <name evidence="8" type="ORF">HCDG_06690</name>
</gene>
<reference evidence="9" key="1">
    <citation type="submission" date="2009-05" db="EMBL/GenBank/DDBJ databases">
        <title>The genome sequence of Ajellomyces capsulatus strain H143.</title>
        <authorList>
            <person name="Champion M."/>
            <person name="Cuomo C.A."/>
            <person name="Ma L.-J."/>
            <person name="Henn M.R."/>
            <person name="Sil A."/>
            <person name="Goldman B."/>
            <person name="Young S.K."/>
            <person name="Kodira C.D."/>
            <person name="Zeng Q."/>
            <person name="Koehrsen M."/>
            <person name="Alvarado L."/>
            <person name="Berlin A.M."/>
            <person name="Borenstein D."/>
            <person name="Chen Z."/>
            <person name="Engels R."/>
            <person name="Freedman E."/>
            <person name="Gellesch M."/>
            <person name="Goldberg J."/>
            <person name="Griggs A."/>
            <person name="Gujja S."/>
            <person name="Heiman D.I."/>
            <person name="Hepburn T.A."/>
            <person name="Howarth C."/>
            <person name="Jen D."/>
            <person name="Larson L."/>
            <person name="Lewis B."/>
            <person name="Mehta T."/>
            <person name="Park D."/>
            <person name="Pearson M."/>
            <person name="Roberts A."/>
            <person name="Saif S."/>
            <person name="Shea T.D."/>
            <person name="Shenoy N."/>
            <person name="Sisk P."/>
            <person name="Stolte C."/>
            <person name="Sykes S."/>
            <person name="Walk T."/>
            <person name="White J."/>
            <person name="Yandava C."/>
            <person name="Klein B."/>
            <person name="McEwen J.G."/>
            <person name="Puccia R."/>
            <person name="Goldman G.H."/>
            <person name="Felipe M.S."/>
            <person name="Nino-Vega G."/>
            <person name="San-Blas G."/>
            <person name="Taylor J.W."/>
            <person name="Mendoza L."/>
            <person name="Galagan J.E."/>
            <person name="Nusbaum C."/>
            <person name="Birren B.W."/>
        </authorList>
    </citation>
    <scope>NUCLEOTIDE SEQUENCE [LARGE SCALE GENOMIC DNA]</scope>
    <source>
        <strain evidence="9">H143</strain>
    </source>
</reference>
<dbReference type="PANTHER" id="PTHR48020:SF12">
    <property type="entry name" value="PROTON MYO-INOSITOL COTRANSPORTER"/>
    <property type="match status" value="1"/>
</dbReference>
<dbReference type="GO" id="GO:0016020">
    <property type="term" value="C:membrane"/>
    <property type="evidence" value="ECO:0007669"/>
    <property type="project" value="UniProtKB-SubCell"/>
</dbReference>
<dbReference type="InterPro" id="IPR020846">
    <property type="entry name" value="MFS_dom"/>
</dbReference>
<evidence type="ECO:0000256" key="4">
    <source>
        <dbReference type="ARBA" id="ARBA00022989"/>
    </source>
</evidence>
<keyword evidence="5 6" id="KW-0472">Membrane</keyword>
<evidence type="ECO:0000313" key="8">
    <source>
        <dbReference type="EMBL" id="EER39585.1"/>
    </source>
</evidence>
<dbReference type="GO" id="GO:0022857">
    <property type="term" value="F:transmembrane transporter activity"/>
    <property type="evidence" value="ECO:0007669"/>
    <property type="project" value="InterPro"/>
</dbReference>
<sequence length="98" mass="11080">MLLDTAMSPYGTFFFFAMVTLIGLVWMWFFLPETAGKSLEAMDEMFSLPWYIIGRKGAAITAGSGHAEAYRSGDVEKNPISSECREFVPRVKKEEENQ</sequence>
<dbReference type="Pfam" id="PF00083">
    <property type="entry name" value="Sugar_tr"/>
    <property type="match status" value="1"/>
</dbReference>
<dbReference type="HOGENOM" id="CLU_2333141_0_0_1"/>
<evidence type="ECO:0000256" key="1">
    <source>
        <dbReference type="ARBA" id="ARBA00004141"/>
    </source>
</evidence>
<dbReference type="InterPro" id="IPR005828">
    <property type="entry name" value="MFS_sugar_transport-like"/>
</dbReference>
<feature type="transmembrane region" description="Helical" evidence="6">
    <location>
        <begin position="12"/>
        <end position="31"/>
    </location>
</feature>
<dbReference type="Proteomes" id="UP000002624">
    <property type="component" value="Unassembled WGS sequence"/>
</dbReference>
<keyword evidence="3 6" id="KW-0812">Transmembrane</keyword>
<evidence type="ECO:0000313" key="9">
    <source>
        <dbReference type="Proteomes" id="UP000002624"/>
    </source>
</evidence>
<dbReference type="AlphaFoldDB" id="C6HKF9"/>
<dbReference type="EMBL" id="GG692429">
    <property type="protein sequence ID" value="EER39585.1"/>
    <property type="molecule type" value="Genomic_DNA"/>
</dbReference>